<keyword evidence="8" id="KW-1185">Reference proteome</keyword>
<dbReference type="OrthoDB" id="341259at2759"/>
<feature type="region of interest" description="Disordered" evidence="6">
    <location>
        <begin position="379"/>
        <end position="400"/>
    </location>
</feature>
<feature type="compositionally biased region" description="Polar residues" evidence="6">
    <location>
        <begin position="469"/>
        <end position="480"/>
    </location>
</feature>
<feature type="compositionally biased region" description="Basic and acidic residues" evidence="6">
    <location>
        <begin position="484"/>
        <end position="499"/>
    </location>
</feature>
<sequence>IFSQCVALVQVERWNRRDQKLLEAVQRGDVGRVAALASRKSARPTKLDSNGQSPFHLAASKGLTECLTILLANGADINSKNEDGSTALHLATISCQPQCVKVLLQYDESWFYNRYNRVGDDSVNTMLHAASLCDCLQHGANEDAVDAENRSPLHWAASSGCASSVLLLCDHEAFLDVLDNDGRTPLMIASLGGHAAICSQLLQRGARVNVTDKNDKSALILACEKGSAEVAELLLSHGADAGAVDSTGHDALHYALRTQDRTLWRLLRQALNRQGRGGQGPVQHLDPASQASPSEPQVGAPPKSPWRAEPEEEQEEEEDEDPCSEEWKWKYEEEKRKVSQLEQELLRKTEECKAQATAYLGLEKQIQEQVRELGLLLSQEPRAPGDQGSSLRPGGDGMEQGCALNLLAKHIQELKKHQQATAAAAANPVLASKKAEDSVPGEIQYEAQGKSQPEDQEPPQSPKSETVRKTTGQQLTNSDGQALRPDHTDQLFAGRKERPQASGAEPTSTVAEPVGTAAMNQLLLQLREELAAVWREKDAARGALSRPVLEGALGTPRAEAAAAAWEKMEARLEQVLVRLDRAKAGLQMKSEGPAQEPREGALKSVPGTITQEDEEKEKGVLGARGEPLGAPGGDQMPGGGQARGQLEKEVSALRLSNSNLLEELGELGRERQRLQGELQSLSQRLQREFVPRPEAQVQLQQLRRSVGLLTDELALEKEATEKLRKRLASQNRGLQGLWDCLPPDLVGQGSARSTVTAPLEELQACISALVARHREAQQRLAQLEEENQQLRGSPSRPGEPRCGEASASPQVAALEQDLGKLEEELRAVQATMSGKSQEIGKLKQLLYQATEEVEELRAREAASLRQHEKTRGSLVAQAQAWGQELKALLEKYNTACREMGRLREAAAEERRRSGDLAARAAEHERQASEMRGRSEQFEKTAELLKEKVEHLIGACRDKEAKIKELLKKLEQLSEEVLAVRGDNARLALQLQDSQKTHEEIISTYRKHLLNAAQGYMEQDVYNILLRILSIQE</sequence>
<feature type="compositionally biased region" description="Acidic residues" evidence="6">
    <location>
        <begin position="310"/>
        <end position="324"/>
    </location>
</feature>
<protein>
    <submittedName>
        <fullName evidence="7">ANKRD35</fullName>
    </submittedName>
</protein>
<dbReference type="AlphaFoldDB" id="A0A212CG86"/>
<keyword evidence="2 4" id="KW-0040">ANK repeat</keyword>
<evidence type="ECO:0000256" key="2">
    <source>
        <dbReference type="ARBA" id="ARBA00023043"/>
    </source>
</evidence>
<feature type="non-terminal residue" evidence="7">
    <location>
        <position position="1"/>
    </location>
</feature>
<proteinExistence type="predicted"/>
<dbReference type="InterPro" id="IPR002110">
    <property type="entry name" value="Ankyrin_rpt"/>
</dbReference>
<keyword evidence="1" id="KW-0677">Repeat</keyword>
<dbReference type="Gene3D" id="1.10.287.1490">
    <property type="match status" value="1"/>
</dbReference>
<feature type="coiled-coil region" evidence="5">
    <location>
        <begin position="643"/>
        <end position="684"/>
    </location>
</feature>
<dbReference type="Proteomes" id="UP000242450">
    <property type="component" value="Chromosome 20"/>
</dbReference>
<dbReference type="Pfam" id="PF00023">
    <property type="entry name" value="Ank"/>
    <property type="match status" value="1"/>
</dbReference>
<feature type="region of interest" description="Disordered" evidence="6">
    <location>
        <begin position="587"/>
        <end position="642"/>
    </location>
</feature>
<feature type="repeat" description="ANK" evidence="4">
    <location>
        <begin position="214"/>
        <end position="246"/>
    </location>
</feature>
<feature type="region of interest" description="Disordered" evidence="6">
    <location>
        <begin position="274"/>
        <end position="326"/>
    </location>
</feature>
<dbReference type="PROSITE" id="PS50088">
    <property type="entry name" value="ANK_REPEAT"/>
    <property type="match status" value="4"/>
</dbReference>
<dbReference type="Pfam" id="PF12796">
    <property type="entry name" value="Ank_2"/>
    <property type="match status" value="2"/>
</dbReference>
<dbReference type="PROSITE" id="PS50297">
    <property type="entry name" value="ANK_REP_REGION"/>
    <property type="match status" value="3"/>
</dbReference>
<dbReference type="InterPro" id="IPR036770">
    <property type="entry name" value="Ankyrin_rpt-contain_sf"/>
</dbReference>
<dbReference type="InterPro" id="IPR042420">
    <property type="entry name" value="RAI14/UACA"/>
</dbReference>
<evidence type="ECO:0000256" key="6">
    <source>
        <dbReference type="SAM" id="MobiDB-lite"/>
    </source>
</evidence>
<evidence type="ECO:0000313" key="8">
    <source>
        <dbReference type="Proteomes" id="UP000242450"/>
    </source>
</evidence>
<gene>
    <name evidence="7" type="ORF">Celaphus_00002088</name>
</gene>
<evidence type="ECO:0000256" key="5">
    <source>
        <dbReference type="SAM" id="Coils"/>
    </source>
</evidence>
<evidence type="ECO:0000313" key="7">
    <source>
        <dbReference type="EMBL" id="OWK05046.1"/>
    </source>
</evidence>
<feature type="repeat" description="ANK" evidence="4">
    <location>
        <begin position="148"/>
        <end position="180"/>
    </location>
</feature>
<evidence type="ECO:0000256" key="4">
    <source>
        <dbReference type="PROSITE-ProRule" id="PRU00023"/>
    </source>
</evidence>
<dbReference type="EMBL" id="MKHE01000020">
    <property type="protein sequence ID" value="OWK05046.1"/>
    <property type="molecule type" value="Genomic_DNA"/>
</dbReference>
<evidence type="ECO:0000256" key="3">
    <source>
        <dbReference type="ARBA" id="ARBA00023054"/>
    </source>
</evidence>
<accession>A0A212CG86</accession>
<dbReference type="Gene3D" id="1.25.40.20">
    <property type="entry name" value="Ankyrin repeat-containing domain"/>
    <property type="match status" value="2"/>
</dbReference>
<dbReference type="PRINTS" id="PR01415">
    <property type="entry name" value="ANKYRIN"/>
</dbReference>
<feature type="repeat" description="ANK" evidence="4">
    <location>
        <begin position="50"/>
        <end position="82"/>
    </location>
</feature>
<dbReference type="PANTHER" id="PTHR24129">
    <property type="entry name" value="ANKYCORBIN"/>
    <property type="match status" value="1"/>
</dbReference>
<feature type="region of interest" description="Disordered" evidence="6">
    <location>
        <begin position="431"/>
        <end position="514"/>
    </location>
</feature>
<dbReference type="PANTHER" id="PTHR24129:SF2">
    <property type="entry name" value="DUF3447 DOMAIN-CONTAINING PROTEIN"/>
    <property type="match status" value="1"/>
</dbReference>
<comment type="caution">
    <text evidence="7">The sequence shown here is derived from an EMBL/GenBank/DDBJ whole genome shotgun (WGS) entry which is preliminary data.</text>
</comment>
<dbReference type="SUPFAM" id="SSF48403">
    <property type="entry name" value="Ankyrin repeat"/>
    <property type="match status" value="1"/>
</dbReference>
<feature type="repeat" description="ANK" evidence="4">
    <location>
        <begin position="181"/>
        <end position="213"/>
    </location>
</feature>
<evidence type="ECO:0000256" key="1">
    <source>
        <dbReference type="ARBA" id="ARBA00022737"/>
    </source>
</evidence>
<feature type="region of interest" description="Disordered" evidence="6">
    <location>
        <begin position="784"/>
        <end position="809"/>
    </location>
</feature>
<name>A0A212CG86_CEREH</name>
<dbReference type="SMART" id="SM00248">
    <property type="entry name" value="ANK"/>
    <property type="match status" value="5"/>
</dbReference>
<keyword evidence="3 5" id="KW-0175">Coiled coil</keyword>
<feature type="region of interest" description="Disordered" evidence="6">
    <location>
        <begin position="907"/>
        <end position="935"/>
    </location>
</feature>
<dbReference type="GO" id="GO:0003779">
    <property type="term" value="F:actin binding"/>
    <property type="evidence" value="ECO:0007669"/>
    <property type="project" value="InterPro"/>
</dbReference>
<organism evidence="7 8">
    <name type="scientific">Cervus elaphus hippelaphus</name>
    <name type="common">European red deer</name>
    <dbReference type="NCBI Taxonomy" id="46360"/>
    <lineage>
        <taxon>Eukaryota</taxon>
        <taxon>Metazoa</taxon>
        <taxon>Chordata</taxon>
        <taxon>Craniata</taxon>
        <taxon>Vertebrata</taxon>
        <taxon>Euteleostomi</taxon>
        <taxon>Mammalia</taxon>
        <taxon>Eutheria</taxon>
        <taxon>Laurasiatheria</taxon>
        <taxon>Artiodactyla</taxon>
        <taxon>Ruminantia</taxon>
        <taxon>Pecora</taxon>
        <taxon>Cervidae</taxon>
        <taxon>Cervinae</taxon>
        <taxon>Cervus</taxon>
    </lineage>
</organism>
<feature type="compositionally biased region" description="Gly residues" evidence="6">
    <location>
        <begin position="630"/>
        <end position="642"/>
    </location>
</feature>
<reference evidence="7 8" key="1">
    <citation type="journal article" date="2018" name="Mol. Genet. Genomics">
        <title>The red deer Cervus elaphus genome CerEla1.0: sequencing, annotating, genes, and chromosomes.</title>
        <authorList>
            <person name="Bana N.A."/>
            <person name="Nyiri A."/>
            <person name="Nagy J."/>
            <person name="Frank K."/>
            <person name="Nagy T."/>
            <person name="Steger V."/>
            <person name="Schiller M."/>
            <person name="Lakatos P."/>
            <person name="Sugar L."/>
            <person name="Horn P."/>
            <person name="Barta E."/>
            <person name="Orosz L."/>
        </authorList>
    </citation>
    <scope>NUCLEOTIDE SEQUENCE [LARGE SCALE GENOMIC DNA]</scope>
    <source>
        <strain evidence="7">Hungarian</strain>
    </source>
</reference>